<gene>
    <name evidence="1" type="ordered locus">Kfla_2988</name>
</gene>
<dbReference type="AlphaFoldDB" id="D2Q1R4"/>
<sequence>MAMAEDDDHLLMVADTGENTRAAIIRCTISTGACELATPLAEHRRFDVRLLGARV</sequence>
<protein>
    <submittedName>
        <fullName evidence="1">Uncharacterized protein</fullName>
    </submittedName>
</protein>
<keyword evidence="2" id="KW-1185">Reference proteome</keyword>
<reference evidence="1 2" key="2">
    <citation type="journal article" date="2010" name="Stand. Genomic Sci.">
        <title>Complete genome sequence of Kribbella flavida type strain (IFO 14399).</title>
        <authorList>
            <person name="Pukall R."/>
            <person name="Lapidus A."/>
            <person name="Glavina Del Rio T."/>
            <person name="Copeland A."/>
            <person name="Tice H."/>
            <person name="Cheng J.-F."/>
            <person name="Lucas S."/>
            <person name="Chen F."/>
            <person name="Nolan M."/>
            <person name="LaButti K."/>
            <person name="Pati A."/>
            <person name="Ivanova N."/>
            <person name="Mavrommatis K."/>
            <person name="Mikhailova N."/>
            <person name="Pitluck S."/>
            <person name="Bruce D."/>
            <person name="Goodwin L."/>
            <person name="Land M."/>
            <person name="Hauser L."/>
            <person name="Chang Y.-J."/>
            <person name="Jeffries C.D."/>
            <person name="Chen A."/>
            <person name="Palaniappan K."/>
            <person name="Chain P."/>
            <person name="Rohde M."/>
            <person name="Goeker M."/>
            <person name="Bristow J."/>
            <person name="Eisen J.A."/>
            <person name="Markowitz V."/>
            <person name="Hugenholtz P."/>
            <person name="Kyrpides N.C."/>
            <person name="Klenk H.-P."/>
            <person name="Brettin T."/>
        </authorList>
    </citation>
    <scope>NUCLEOTIDE SEQUENCE [LARGE SCALE GENOMIC DNA]</scope>
    <source>
        <strain evidence="2">DSM 17836 / JCM 10339 / NBRC 14399</strain>
    </source>
</reference>
<dbReference type="KEGG" id="kfl:Kfla_2988"/>
<dbReference type="HOGENOM" id="CLU_3026384_0_0_11"/>
<name>D2Q1R4_KRIFD</name>
<reference evidence="2" key="1">
    <citation type="submission" date="2009-09" db="EMBL/GenBank/DDBJ databases">
        <title>The complete genome of Kribbella flavida DSM 17836.</title>
        <authorList>
            <consortium name="US DOE Joint Genome Institute (JGI-PGF)"/>
            <person name="Lucas S."/>
            <person name="Copeland A."/>
            <person name="Lapidus A."/>
            <person name="Glavina del Rio T."/>
            <person name="Dalin E."/>
            <person name="Tice H."/>
            <person name="Bruce D."/>
            <person name="Goodwin L."/>
            <person name="Pitluck S."/>
            <person name="Kyrpides N."/>
            <person name="Mavromatis K."/>
            <person name="Ivanova N."/>
            <person name="Saunders E."/>
            <person name="Brettin T."/>
            <person name="Detter J.C."/>
            <person name="Han C."/>
            <person name="Larimer F."/>
            <person name="Land M."/>
            <person name="Hauser L."/>
            <person name="Markowitz V."/>
            <person name="Cheng J.-F."/>
            <person name="Hugenholtz P."/>
            <person name="Woyke T."/>
            <person name="Wu D."/>
            <person name="Pukall R."/>
            <person name="Klenk H.-P."/>
            <person name="Eisen J.A."/>
        </authorList>
    </citation>
    <scope>NUCLEOTIDE SEQUENCE [LARGE SCALE GENOMIC DNA]</scope>
    <source>
        <strain evidence="2">DSM 17836 / JCM 10339 / NBRC 14399</strain>
    </source>
</reference>
<accession>D2Q1R4</accession>
<dbReference type="RefSeq" id="WP_012920609.1">
    <property type="nucleotide sequence ID" value="NC_013729.1"/>
</dbReference>
<evidence type="ECO:0000313" key="2">
    <source>
        <dbReference type="Proteomes" id="UP000007967"/>
    </source>
</evidence>
<dbReference type="Proteomes" id="UP000007967">
    <property type="component" value="Chromosome"/>
</dbReference>
<proteinExistence type="predicted"/>
<dbReference type="EMBL" id="CP001736">
    <property type="protein sequence ID" value="ADB32053.1"/>
    <property type="molecule type" value="Genomic_DNA"/>
</dbReference>
<evidence type="ECO:0000313" key="1">
    <source>
        <dbReference type="EMBL" id="ADB32053.1"/>
    </source>
</evidence>
<organism evidence="1 2">
    <name type="scientific">Kribbella flavida (strain DSM 17836 / JCM 10339 / NBRC 14399)</name>
    <dbReference type="NCBI Taxonomy" id="479435"/>
    <lineage>
        <taxon>Bacteria</taxon>
        <taxon>Bacillati</taxon>
        <taxon>Actinomycetota</taxon>
        <taxon>Actinomycetes</taxon>
        <taxon>Propionibacteriales</taxon>
        <taxon>Kribbellaceae</taxon>
        <taxon>Kribbella</taxon>
    </lineage>
</organism>